<gene>
    <name evidence="1" type="ORF">NSPZN2_10385</name>
</gene>
<comment type="caution">
    <text evidence="1">The sequence shown here is derived from an EMBL/GenBank/DDBJ whole genome shotgun (WGS) entry which is preliminary data.</text>
</comment>
<reference evidence="1 2" key="1">
    <citation type="submission" date="2021-02" db="EMBL/GenBank/DDBJ databases">
        <authorList>
            <person name="Han P."/>
        </authorList>
    </citation>
    <scope>NUCLEOTIDE SEQUENCE [LARGE SCALE GENOMIC DNA]</scope>
    <source>
        <strain evidence="1">Candidatus Nitrospira sp. ZN2</strain>
    </source>
</reference>
<sequence>MQHARLSPISIEVSKSTCQFVCVKYVRQIERAVESKVIAPVSASPVFAAVAALTLLDLIKDGDPRLRSTALVLLITYSCLSPEKHSTVAYDLNHTFR</sequence>
<protein>
    <submittedName>
        <fullName evidence="1">Uncharacterized protein</fullName>
    </submittedName>
</protein>
<evidence type="ECO:0000313" key="2">
    <source>
        <dbReference type="Proteomes" id="UP000675880"/>
    </source>
</evidence>
<name>A0ABM8QFG9_9BACT</name>
<dbReference type="Proteomes" id="UP000675880">
    <property type="component" value="Unassembled WGS sequence"/>
</dbReference>
<keyword evidence="2" id="KW-1185">Reference proteome</keyword>
<proteinExistence type="predicted"/>
<accession>A0ABM8QFG9</accession>
<dbReference type="EMBL" id="CAJNBJ010000001">
    <property type="protein sequence ID" value="CAE6694426.1"/>
    <property type="molecule type" value="Genomic_DNA"/>
</dbReference>
<evidence type="ECO:0000313" key="1">
    <source>
        <dbReference type="EMBL" id="CAE6694426.1"/>
    </source>
</evidence>
<organism evidence="1 2">
    <name type="scientific">Nitrospira defluvii</name>
    <dbReference type="NCBI Taxonomy" id="330214"/>
    <lineage>
        <taxon>Bacteria</taxon>
        <taxon>Pseudomonadati</taxon>
        <taxon>Nitrospirota</taxon>
        <taxon>Nitrospiria</taxon>
        <taxon>Nitrospirales</taxon>
        <taxon>Nitrospiraceae</taxon>
        <taxon>Nitrospira</taxon>
    </lineage>
</organism>